<dbReference type="InterPro" id="IPR006490">
    <property type="entry name" value="Maj_tail_phi13"/>
</dbReference>
<sequence length="191" mass="20887">MAYVGFEEVKVGIFDAAGENIEEVFVWKDEDGGTVNMTITGLEKEVTEVYASNKRVWISKKGTGAVTNTFETFNPPQADLDKILGRDVDGTTSWVGEDTDPPYVAMIAKTEDVDGTPMYFALTKGMFGQNEIALNTRTQETTPPTNTTLSGSWQDRDIDGKGRTFGKHIGTEGYDAFEALVFPNVPVLPEG</sequence>
<name>A0A1G9BVY4_9STAP</name>
<gene>
    <name evidence="1" type="ORF">SAMN05216187_108126</name>
</gene>
<dbReference type="Proteomes" id="UP000242700">
    <property type="component" value="Unassembled WGS sequence"/>
</dbReference>
<dbReference type="RefSeq" id="WP_092598526.1">
    <property type="nucleotide sequence ID" value="NZ_FNFI01000008.1"/>
</dbReference>
<dbReference type="NCBIfam" id="TIGR01603">
    <property type="entry name" value="maj_tail_phi13"/>
    <property type="match status" value="1"/>
</dbReference>
<dbReference type="OrthoDB" id="2408663at2"/>
<dbReference type="AlphaFoldDB" id="A0A1G9BVY4"/>
<accession>A0A1G9BVY4</accession>
<protein>
    <submittedName>
        <fullName evidence="1">Phage major tail protein, phi13 family</fullName>
    </submittedName>
</protein>
<dbReference type="InterPro" id="IPR006724">
    <property type="entry name" value="Phage_TTP"/>
</dbReference>
<proteinExistence type="predicted"/>
<reference evidence="2" key="1">
    <citation type="submission" date="2016-10" db="EMBL/GenBank/DDBJ databases">
        <authorList>
            <person name="Varghese N."/>
            <person name="Submissions S."/>
        </authorList>
    </citation>
    <scope>NUCLEOTIDE SEQUENCE [LARGE SCALE GENOMIC DNA]</scope>
    <source>
        <strain evidence="2">CGMCC 1.8911</strain>
    </source>
</reference>
<dbReference type="Pfam" id="PF04630">
    <property type="entry name" value="Phage_TTP_1"/>
    <property type="match status" value="1"/>
</dbReference>
<evidence type="ECO:0000313" key="2">
    <source>
        <dbReference type="Proteomes" id="UP000242700"/>
    </source>
</evidence>
<dbReference type="STRING" id="586411.SAMN05216187_108126"/>
<organism evidence="1 2">
    <name type="scientific">Jeotgalicoccus aerolatus</name>
    <dbReference type="NCBI Taxonomy" id="709510"/>
    <lineage>
        <taxon>Bacteria</taxon>
        <taxon>Bacillati</taxon>
        <taxon>Bacillota</taxon>
        <taxon>Bacilli</taxon>
        <taxon>Bacillales</taxon>
        <taxon>Staphylococcaceae</taxon>
        <taxon>Jeotgalicoccus</taxon>
    </lineage>
</organism>
<evidence type="ECO:0000313" key="1">
    <source>
        <dbReference type="EMBL" id="SDK43543.1"/>
    </source>
</evidence>
<dbReference type="EMBL" id="FNFI01000008">
    <property type="protein sequence ID" value="SDK43543.1"/>
    <property type="molecule type" value="Genomic_DNA"/>
</dbReference>